<organism evidence="1 2">
    <name type="scientific">Saccharococcus caldoxylosilyticus</name>
    <dbReference type="NCBI Taxonomy" id="81408"/>
    <lineage>
        <taxon>Bacteria</taxon>
        <taxon>Bacillati</taxon>
        <taxon>Bacillota</taxon>
        <taxon>Bacilli</taxon>
        <taxon>Bacillales</taxon>
        <taxon>Anoxybacillaceae</taxon>
        <taxon>Saccharococcus</taxon>
    </lineage>
</organism>
<evidence type="ECO:0000313" key="2">
    <source>
        <dbReference type="Proteomes" id="UP000075455"/>
    </source>
</evidence>
<proteinExistence type="predicted"/>
<dbReference type="EMBL" id="LQYS01000112">
    <property type="protein sequence ID" value="KYD07986.1"/>
    <property type="molecule type" value="Genomic_DNA"/>
</dbReference>
<protein>
    <submittedName>
        <fullName evidence="1">Uncharacterized protein</fullName>
    </submittedName>
</protein>
<dbReference type="AlphaFoldDB" id="A0A150L7L3"/>
<evidence type="ECO:0000313" key="1">
    <source>
        <dbReference type="EMBL" id="KYD07986.1"/>
    </source>
</evidence>
<dbReference type="STRING" id="81408.B4119_4298"/>
<dbReference type="PATRIC" id="fig|81408.3.peg.873"/>
<gene>
    <name evidence="1" type="ORF">B4119_4298</name>
</gene>
<dbReference type="GeneID" id="301194907"/>
<dbReference type="Proteomes" id="UP000075455">
    <property type="component" value="Unassembled WGS sequence"/>
</dbReference>
<comment type="caution">
    <text evidence="1">The sequence shown here is derived from an EMBL/GenBank/DDBJ whole genome shotgun (WGS) entry which is preliminary data.</text>
</comment>
<name>A0A150L7L3_9BACL</name>
<reference evidence="1 2" key="1">
    <citation type="submission" date="2016-01" db="EMBL/GenBank/DDBJ databases">
        <title>Draft Genome Sequences of Seven Thermophilic Sporeformers Isolated from Foods.</title>
        <authorList>
            <person name="Berendsen E.M."/>
            <person name="Wells-Bennik M.H."/>
            <person name="Krawcyk A.O."/>
            <person name="De Jong A."/>
            <person name="Holsappel S."/>
            <person name="Eijlander R.T."/>
            <person name="Kuipers O.P."/>
        </authorList>
    </citation>
    <scope>NUCLEOTIDE SEQUENCE [LARGE SCALE GENOMIC DNA]</scope>
    <source>
        <strain evidence="1 2">B4119</strain>
    </source>
</reference>
<dbReference type="RefSeq" id="WP_061580058.1">
    <property type="nucleotide sequence ID" value="NZ_AP025623.1"/>
</dbReference>
<sequence length="66" mass="7473">MSLKKFHTPLTEAEVERDISIINTKSASTDGCFYKAEQKKRVVGSFRIKKGITVAEDMDTQFAYVL</sequence>
<accession>A0A150L7L3</accession>